<comment type="caution">
    <text evidence="2">The sequence shown here is derived from an EMBL/GenBank/DDBJ whole genome shotgun (WGS) entry which is preliminary data.</text>
</comment>
<feature type="compositionally biased region" description="Basic and acidic residues" evidence="1">
    <location>
        <begin position="235"/>
        <end position="247"/>
    </location>
</feature>
<dbReference type="Proteomes" id="UP001214441">
    <property type="component" value="Unassembled WGS sequence"/>
</dbReference>
<dbReference type="PANTHER" id="PTHR34613:SF1">
    <property type="entry name" value="SLL6017 PROTEIN"/>
    <property type="match status" value="1"/>
</dbReference>
<proteinExistence type="predicted"/>
<evidence type="ECO:0000313" key="3">
    <source>
        <dbReference type="Proteomes" id="UP001214441"/>
    </source>
</evidence>
<organism evidence="2 3">
    <name type="scientific">Streptomyces iconiensis</name>
    <dbReference type="NCBI Taxonomy" id="1384038"/>
    <lineage>
        <taxon>Bacteria</taxon>
        <taxon>Bacillati</taxon>
        <taxon>Actinomycetota</taxon>
        <taxon>Actinomycetes</taxon>
        <taxon>Kitasatosporales</taxon>
        <taxon>Streptomycetaceae</taxon>
        <taxon>Streptomyces</taxon>
    </lineage>
</organism>
<evidence type="ECO:0000256" key="1">
    <source>
        <dbReference type="SAM" id="MobiDB-lite"/>
    </source>
</evidence>
<name>A0ABT6ZZY8_9ACTN</name>
<evidence type="ECO:0008006" key="4">
    <source>
        <dbReference type="Google" id="ProtNLM"/>
    </source>
</evidence>
<evidence type="ECO:0000313" key="2">
    <source>
        <dbReference type="EMBL" id="MDJ1134646.1"/>
    </source>
</evidence>
<gene>
    <name evidence="2" type="ORF">NMN56_022310</name>
</gene>
<reference evidence="2 3" key="1">
    <citation type="submission" date="2023-05" db="EMBL/GenBank/DDBJ databases">
        <title>Streptantibioticus silvisoli sp. nov., acidotolerant actinomycetes 1 from pine litter.</title>
        <authorList>
            <person name="Swiecimska M."/>
            <person name="Golinska P."/>
            <person name="Sangal V."/>
            <person name="Wachnowicz B."/>
            <person name="Goodfellow M."/>
        </authorList>
    </citation>
    <scope>NUCLEOTIDE SEQUENCE [LARGE SCALE GENOMIC DNA]</scope>
    <source>
        <strain evidence="2 3">DSM 42109</strain>
    </source>
</reference>
<accession>A0ABT6ZZY8</accession>
<protein>
    <recommendedName>
        <fullName evidence="4">Transposase (putative) YhgA-like domain-containing protein</fullName>
    </recommendedName>
</protein>
<dbReference type="RefSeq" id="WP_274040942.1">
    <property type="nucleotide sequence ID" value="NZ_JANCPR020000022.1"/>
</dbReference>
<sequence>MVNSPHEAHHRVFQEVPQLVRRAFALLDLPDPGDAEVTVLNCDVTEIQPVERRVDTLLNVKCPDGRAYPLIIEAQSKKDPEKALSWAYYLSFLASKYKTHHPTLLVVCRDKVTADWARGPFTIGPPSRPNLMVSPLVLGPHNVPVIMDANRAAADLPLTVFSALTHSADDRIGEILEVLAMALKQTTDRDMITLYADLTANGLGDSPAAELWRKLVGQGLFDLRGFVAEGLRDEGREEGRQVGHTEGLEQGLEQGRQRGLQEGRQEGRIEMLCTVLEKRGLEISDEEKGRITSCKDSELLGLWLVRAVTATTADEIFADPTADENPLQD</sequence>
<feature type="region of interest" description="Disordered" evidence="1">
    <location>
        <begin position="235"/>
        <end position="263"/>
    </location>
</feature>
<dbReference type="EMBL" id="JANCPR020000022">
    <property type="protein sequence ID" value="MDJ1134646.1"/>
    <property type="molecule type" value="Genomic_DNA"/>
</dbReference>
<dbReference type="PANTHER" id="PTHR34613">
    <property type="entry name" value="SLL0800 PROTEIN"/>
    <property type="match status" value="1"/>
</dbReference>
<keyword evidence="3" id="KW-1185">Reference proteome</keyword>